<dbReference type="NCBIfam" id="TIGR01785">
    <property type="entry name" value="TonB-hemin"/>
    <property type="match status" value="1"/>
</dbReference>
<evidence type="ECO:0000256" key="1">
    <source>
        <dbReference type="ARBA" id="ARBA00004571"/>
    </source>
</evidence>
<keyword evidence="8 9" id="KW-0998">Cell outer membrane</keyword>
<evidence type="ECO:0000256" key="8">
    <source>
        <dbReference type="ARBA" id="ARBA00023237"/>
    </source>
</evidence>
<keyword evidence="14" id="KW-0675">Receptor</keyword>
<evidence type="ECO:0000259" key="13">
    <source>
        <dbReference type="Pfam" id="PF07715"/>
    </source>
</evidence>
<organism evidence="14 15">
    <name type="scientific">Halodurantibacterium flavum</name>
    <dbReference type="NCBI Taxonomy" id="1382802"/>
    <lineage>
        <taxon>Bacteria</taxon>
        <taxon>Pseudomonadati</taxon>
        <taxon>Pseudomonadota</taxon>
        <taxon>Alphaproteobacteria</taxon>
        <taxon>Rhodobacterales</taxon>
        <taxon>Paracoccaceae</taxon>
        <taxon>Halodurantibacterium</taxon>
    </lineage>
</organism>
<dbReference type="Gene3D" id="2.170.130.10">
    <property type="entry name" value="TonB-dependent receptor, plug domain"/>
    <property type="match status" value="1"/>
</dbReference>
<keyword evidence="3 9" id="KW-0813">Transport</keyword>
<protein>
    <submittedName>
        <fullName evidence="14">TonB-dependent receptor domain-containing protein</fullName>
    </submittedName>
</protein>
<feature type="domain" description="TonB-dependent receptor-like beta-barrel" evidence="12">
    <location>
        <begin position="282"/>
        <end position="693"/>
    </location>
</feature>
<comment type="caution">
    <text evidence="14">The sequence shown here is derived from an EMBL/GenBank/DDBJ whole genome shotgun (WGS) entry which is preliminary data.</text>
</comment>
<dbReference type="Pfam" id="PF00593">
    <property type="entry name" value="TonB_dep_Rec_b-barrel"/>
    <property type="match status" value="1"/>
</dbReference>
<reference evidence="15" key="1">
    <citation type="journal article" date="2019" name="Int. J. Syst. Evol. Microbiol.">
        <title>The Global Catalogue of Microorganisms (GCM) 10K type strain sequencing project: providing services to taxonomists for standard genome sequencing and annotation.</title>
        <authorList>
            <consortium name="The Broad Institute Genomics Platform"/>
            <consortium name="The Broad Institute Genome Sequencing Center for Infectious Disease"/>
            <person name="Wu L."/>
            <person name="Ma J."/>
        </authorList>
    </citation>
    <scope>NUCLEOTIDE SEQUENCE [LARGE SCALE GENOMIC DNA]</scope>
    <source>
        <strain evidence="15">CGMCC 4.7242</strain>
    </source>
</reference>
<feature type="domain" description="TonB-dependent receptor plug" evidence="13">
    <location>
        <begin position="74"/>
        <end position="185"/>
    </location>
</feature>
<dbReference type="InterPro" id="IPR039426">
    <property type="entry name" value="TonB-dep_rcpt-like"/>
</dbReference>
<accession>A0ABW4RZX1</accession>
<keyword evidence="5 9" id="KW-0812">Transmembrane</keyword>
<dbReference type="SUPFAM" id="SSF56935">
    <property type="entry name" value="Porins"/>
    <property type="match status" value="1"/>
</dbReference>
<dbReference type="InterPro" id="IPR011276">
    <property type="entry name" value="TonB_haem/Hb_rcpt"/>
</dbReference>
<sequence>MMKRMEPRRPLLACLATTVALAALAAVPATAQNVAQNAAQNGAATQEIPQGSPLGTGTFLGRLIFGAGQQKVAIDTPQAVTVLDQEDLDREQASTIGQTLRNVPGVQTAGSDRPLGQAFNIRGIGATEQTASEARIIVSVDGVPKFFEQYRLGSFFSEPELYRRVEVLRGPGSATLYGSGAIGGAINFETKDASDFIPEGGTGALRLKFGYETNGNGRMGSAIYAVRPTEGSEFLAWLGYREADAYSDGAGNRITGTEFSAPSALLKGTFGLPGEQTLRLSWQRFYSDENGASLSQTGGGNAINNVFGIVDREVRDDTFNIEWQAGGDTLFNPRVQFAYSDTTVNQENARSSITGLPQPCFSTPSNNNVFCDVTYAYRTAMLKVENTSEFSGAGWDNFLTFGMQATRQERIADSAGPLGFHPEGTDTKFGLYAQSEFVLGDRLTLIPGARIDFARRSAGDDIPGGQSVNDRATAITLAALYRVTDDLSVFGSIARTERLPTLDELYSWSGTKAAALDLENEEATNYEAGIAWSRDGLLTVNDSLQLKATLFRNRIDNLITTTPTADTVYYRNIARAEFEGAELEAGYDAESFFGRLAWSRVRGTDRDYDYTLSTTPADTLALTLGARLPDQGLEAGWRGTFVDGITTASRSTATGAITETDWSAYTLHDLYVTWRPQDGALRGFEVQLAAENITDEDYQNNLSLDRGRGRTYKLSLARAITW</sequence>
<dbReference type="PROSITE" id="PS51318">
    <property type="entry name" value="TAT"/>
    <property type="match status" value="1"/>
</dbReference>
<proteinExistence type="inferred from homology"/>
<keyword evidence="7 9" id="KW-0472">Membrane</keyword>
<evidence type="ECO:0000256" key="7">
    <source>
        <dbReference type="ARBA" id="ARBA00023136"/>
    </source>
</evidence>
<evidence type="ECO:0000256" key="10">
    <source>
        <dbReference type="RuleBase" id="RU003357"/>
    </source>
</evidence>
<evidence type="ECO:0000256" key="6">
    <source>
        <dbReference type="ARBA" id="ARBA00023077"/>
    </source>
</evidence>
<dbReference type="EMBL" id="JBHUGH010000001">
    <property type="protein sequence ID" value="MFD1910806.1"/>
    <property type="molecule type" value="Genomic_DNA"/>
</dbReference>
<dbReference type="Gene3D" id="2.40.170.20">
    <property type="entry name" value="TonB-dependent receptor, beta-barrel domain"/>
    <property type="match status" value="1"/>
</dbReference>
<keyword evidence="15" id="KW-1185">Reference proteome</keyword>
<dbReference type="Pfam" id="PF07715">
    <property type="entry name" value="Plug"/>
    <property type="match status" value="1"/>
</dbReference>
<dbReference type="InterPro" id="IPR006311">
    <property type="entry name" value="TAT_signal"/>
</dbReference>
<feature type="chain" id="PRO_5047108963" evidence="11">
    <location>
        <begin position="32"/>
        <end position="722"/>
    </location>
</feature>
<dbReference type="Proteomes" id="UP001597353">
    <property type="component" value="Unassembled WGS sequence"/>
</dbReference>
<evidence type="ECO:0000259" key="12">
    <source>
        <dbReference type="Pfam" id="PF00593"/>
    </source>
</evidence>
<comment type="subcellular location">
    <subcellularLocation>
        <location evidence="1 9">Cell outer membrane</location>
        <topology evidence="1 9">Multi-pass membrane protein</topology>
    </subcellularLocation>
</comment>
<dbReference type="PANTHER" id="PTHR30069:SF41">
    <property type="entry name" value="HEME_HEMOPEXIN UTILIZATION PROTEIN C"/>
    <property type="match status" value="1"/>
</dbReference>
<evidence type="ECO:0000256" key="9">
    <source>
        <dbReference type="PROSITE-ProRule" id="PRU01360"/>
    </source>
</evidence>
<keyword evidence="11" id="KW-0732">Signal</keyword>
<evidence type="ECO:0000313" key="15">
    <source>
        <dbReference type="Proteomes" id="UP001597353"/>
    </source>
</evidence>
<dbReference type="PANTHER" id="PTHR30069">
    <property type="entry name" value="TONB-DEPENDENT OUTER MEMBRANE RECEPTOR"/>
    <property type="match status" value="1"/>
</dbReference>
<dbReference type="InterPro" id="IPR012910">
    <property type="entry name" value="Plug_dom"/>
</dbReference>
<evidence type="ECO:0000256" key="2">
    <source>
        <dbReference type="ARBA" id="ARBA00009810"/>
    </source>
</evidence>
<feature type="signal peptide" evidence="11">
    <location>
        <begin position="1"/>
        <end position="31"/>
    </location>
</feature>
<keyword evidence="6 10" id="KW-0798">TonB box</keyword>
<evidence type="ECO:0000256" key="11">
    <source>
        <dbReference type="SAM" id="SignalP"/>
    </source>
</evidence>
<evidence type="ECO:0000256" key="5">
    <source>
        <dbReference type="ARBA" id="ARBA00022692"/>
    </source>
</evidence>
<dbReference type="InterPro" id="IPR037066">
    <property type="entry name" value="Plug_dom_sf"/>
</dbReference>
<dbReference type="InterPro" id="IPR036942">
    <property type="entry name" value="Beta-barrel_TonB_sf"/>
</dbReference>
<evidence type="ECO:0000256" key="3">
    <source>
        <dbReference type="ARBA" id="ARBA00022448"/>
    </source>
</evidence>
<comment type="similarity">
    <text evidence="2 9 10">Belongs to the TonB-dependent receptor family.</text>
</comment>
<keyword evidence="4 9" id="KW-1134">Transmembrane beta strand</keyword>
<dbReference type="RefSeq" id="WP_390258746.1">
    <property type="nucleotide sequence ID" value="NZ_JBHUGH010000001.1"/>
</dbReference>
<dbReference type="CDD" id="cd01347">
    <property type="entry name" value="ligand_gated_channel"/>
    <property type="match status" value="1"/>
</dbReference>
<gene>
    <name evidence="14" type="ORF">ACFSGJ_01095</name>
</gene>
<evidence type="ECO:0000313" key="14">
    <source>
        <dbReference type="EMBL" id="MFD1910806.1"/>
    </source>
</evidence>
<name>A0ABW4RZX1_9RHOB</name>
<evidence type="ECO:0000256" key="4">
    <source>
        <dbReference type="ARBA" id="ARBA00022452"/>
    </source>
</evidence>
<dbReference type="PROSITE" id="PS52016">
    <property type="entry name" value="TONB_DEPENDENT_REC_3"/>
    <property type="match status" value="1"/>
</dbReference>
<dbReference type="InterPro" id="IPR000531">
    <property type="entry name" value="Beta-barrel_TonB"/>
</dbReference>